<feature type="region of interest" description="Disordered" evidence="1">
    <location>
        <begin position="1"/>
        <end position="32"/>
    </location>
</feature>
<dbReference type="AlphaFoldDB" id="A0AAD6F6R8"/>
<evidence type="ECO:0000313" key="2">
    <source>
        <dbReference type="EMBL" id="KAJ4922633.1"/>
    </source>
</evidence>
<gene>
    <name evidence="2" type="ORF">JOQ06_024754</name>
</gene>
<feature type="compositionally biased region" description="Polar residues" evidence="1">
    <location>
        <begin position="23"/>
        <end position="32"/>
    </location>
</feature>
<keyword evidence="3" id="KW-1185">Reference proteome</keyword>
<protein>
    <recommendedName>
        <fullName evidence="4">Voltage-gated potassium channel subunit beta-1</fullName>
    </recommendedName>
</protein>
<evidence type="ECO:0000256" key="1">
    <source>
        <dbReference type="SAM" id="MobiDB-lite"/>
    </source>
</evidence>
<evidence type="ECO:0000313" key="3">
    <source>
        <dbReference type="Proteomes" id="UP001219934"/>
    </source>
</evidence>
<reference evidence="2" key="1">
    <citation type="submission" date="2022-11" db="EMBL/GenBank/DDBJ databases">
        <title>Chromosome-level genome of Pogonophryne albipinna.</title>
        <authorList>
            <person name="Jo E."/>
        </authorList>
    </citation>
    <scope>NUCLEOTIDE SEQUENCE</scope>
    <source>
        <strain evidence="2">SGF0006</strain>
        <tissue evidence="2">Muscle</tissue>
    </source>
</reference>
<dbReference type="Proteomes" id="UP001219934">
    <property type="component" value="Unassembled WGS sequence"/>
</dbReference>
<accession>A0AAD6F6R8</accession>
<name>A0AAD6F6R8_9TELE</name>
<dbReference type="EMBL" id="JAPTMU010000063">
    <property type="protein sequence ID" value="KAJ4922633.1"/>
    <property type="molecule type" value="Genomic_DNA"/>
</dbReference>
<proteinExistence type="predicted"/>
<feature type="compositionally biased region" description="Basic and acidic residues" evidence="1">
    <location>
        <begin position="10"/>
        <end position="22"/>
    </location>
</feature>
<evidence type="ECO:0008006" key="4">
    <source>
        <dbReference type="Google" id="ProtNLM"/>
    </source>
</evidence>
<sequence length="100" mass="10984">MQVSIACTDHNLKRGNGGDHGKQSTTSPNVVNQARAKFRTVAIIARSFGSYAPRHISLKESTGKHTGMKYRGSFTINAILFTAYPGFRKALESKRNMPEA</sequence>
<organism evidence="2 3">
    <name type="scientific">Pogonophryne albipinna</name>
    <dbReference type="NCBI Taxonomy" id="1090488"/>
    <lineage>
        <taxon>Eukaryota</taxon>
        <taxon>Metazoa</taxon>
        <taxon>Chordata</taxon>
        <taxon>Craniata</taxon>
        <taxon>Vertebrata</taxon>
        <taxon>Euteleostomi</taxon>
        <taxon>Actinopterygii</taxon>
        <taxon>Neopterygii</taxon>
        <taxon>Teleostei</taxon>
        <taxon>Neoteleostei</taxon>
        <taxon>Acanthomorphata</taxon>
        <taxon>Eupercaria</taxon>
        <taxon>Perciformes</taxon>
        <taxon>Notothenioidei</taxon>
        <taxon>Pogonophryne</taxon>
    </lineage>
</organism>
<comment type="caution">
    <text evidence="2">The sequence shown here is derived from an EMBL/GenBank/DDBJ whole genome shotgun (WGS) entry which is preliminary data.</text>
</comment>